<sequence>MKKFHFTPKSRLLLIISILSILFFFSLADYIFSHDLTPIQIQIYHMMTSIRSPFFNFILISLTESANPLPILFVTGASCLMFLLFKKYKESLLCMFTVLALTLSNLLLKLHYMRERPTFEHLIDESGYSFPSGHSMMSFGIAILCSFLLYQYCQKRSWAHLLSFFSFLYACLIGFSRVYVNVHFLGDVLGGFLAASSLVCLILSLYCGFFSFTKSQ</sequence>
<name>A0A6G2CR29_9FIRM</name>
<gene>
    <name evidence="1" type="ORF">GMA64_11190</name>
</gene>
<dbReference type="AlphaFoldDB" id="A0A6G2CR29"/>
<dbReference type="Pfam" id="PF01569">
    <property type="entry name" value="PAP2"/>
    <property type="match status" value="1"/>
</dbReference>
<dbReference type="Gene3D" id="1.20.144.10">
    <property type="entry name" value="Phosphatidic acid phosphatase type 2/haloperoxidase"/>
    <property type="match status" value="1"/>
</dbReference>
<protein>
    <submittedName>
        <fullName evidence="1">Phosphatase PAP2 family protein</fullName>
    </submittedName>
</protein>
<organism evidence="1">
    <name type="scientific">Turicibacter sanguinis</name>
    <dbReference type="NCBI Taxonomy" id="154288"/>
    <lineage>
        <taxon>Bacteria</taxon>
        <taxon>Bacillati</taxon>
        <taxon>Bacillota</taxon>
        <taxon>Erysipelotrichia</taxon>
        <taxon>Erysipelotrichales</taxon>
        <taxon>Turicibacteraceae</taxon>
        <taxon>Turicibacter</taxon>
    </lineage>
</organism>
<evidence type="ECO:0000313" key="1">
    <source>
        <dbReference type="EMBL" id="MTL95095.1"/>
    </source>
</evidence>
<proteinExistence type="predicted"/>
<reference evidence="1" key="1">
    <citation type="journal article" date="2019" name="Nat. Med.">
        <title>A library of human gut bacterial isolates paired with longitudinal multiomics data enables mechanistic microbiome research.</title>
        <authorList>
            <person name="Poyet M."/>
            <person name="Groussin M."/>
            <person name="Gibbons S.M."/>
            <person name="Avila-Pacheco J."/>
            <person name="Jiang X."/>
            <person name="Kearney S.M."/>
            <person name="Perrotta A.R."/>
            <person name="Berdy B."/>
            <person name="Zhao S."/>
            <person name="Lieberman T.D."/>
            <person name="Swanson P.K."/>
            <person name="Smith M."/>
            <person name="Roesemann S."/>
            <person name="Alexander J.E."/>
            <person name="Rich S.A."/>
            <person name="Livny J."/>
            <person name="Vlamakis H."/>
            <person name="Clish C."/>
            <person name="Bullock K."/>
            <person name="Deik A."/>
            <person name="Scott J."/>
            <person name="Pierce K.A."/>
            <person name="Xavier R.J."/>
            <person name="Alm E.J."/>
        </authorList>
    </citation>
    <scope>NUCLEOTIDE SEQUENCE</scope>
    <source>
        <strain evidence="1">BIOML-A179</strain>
    </source>
</reference>
<dbReference type="PANTHER" id="PTHR14969:SF13">
    <property type="entry name" value="AT30094P"/>
    <property type="match status" value="1"/>
</dbReference>
<dbReference type="SMART" id="SM00014">
    <property type="entry name" value="acidPPc"/>
    <property type="match status" value="1"/>
</dbReference>
<comment type="caution">
    <text evidence="1">The sequence shown here is derived from an EMBL/GenBank/DDBJ whole genome shotgun (WGS) entry which is preliminary data.</text>
</comment>
<dbReference type="InterPro" id="IPR036938">
    <property type="entry name" value="PAP2/HPO_sf"/>
</dbReference>
<dbReference type="InterPro" id="IPR000326">
    <property type="entry name" value="PAP2/HPO"/>
</dbReference>
<dbReference type="EMBL" id="WMQV01000030">
    <property type="protein sequence ID" value="MTL95095.1"/>
    <property type="molecule type" value="Genomic_DNA"/>
</dbReference>
<dbReference type="CDD" id="cd03392">
    <property type="entry name" value="PAP2_like_2"/>
    <property type="match status" value="1"/>
</dbReference>
<dbReference type="PANTHER" id="PTHR14969">
    <property type="entry name" value="SPHINGOSINE-1-PHOSPHATE PHOSPHOHYDROLASE"/>
    <property type="match status" value="1"/>
</dbReference>
<accession>A0A6G2CR29</accession>
<dbReference type="SUPFAM" id="SSF48317">
    <property type="entry name" value="Acid phosphatase/Vanadium-dependent haloperoxidase"/>
    <property type="match status" value="1"/>
</dbReference>